<feature type="domain" description="Metallo-beta-lactamase" evidence="1">
    <location>
        <begin position="4"/>
        <end position="142"/>
    </location>
</feature>
<sequence>MIIQQHLIRIKRQPKDYALHVLHSHSHSDHIAADSQFYGVEGVSVVPPHQLTVLQKTLQLSDWPNSVSVFKLGGRNISVIPTPGHQREAISLYDDQTQWLLTGDTFYPGRLYIRDWLTFKSSIARLVAFTEMNPVSAILGAHIEMSACAKKDYPSGSVYHPNEASLVLTTKDLQLLHRQLTIMGQQPQQVRMDKFIIFPLI</sequence>
<evidence type="ECO:0000259" key="1">
    <source>
        <dbReference type="SMART" id="SM00849"/>
    </source>
</evidence>
<organism evidence="2 3">
    <name type="scientific">Pseudoalteromonas aurantia 208</name>
    <dbReference type="NCBI Taxonomy" id="1314867"/>
    <lineage>
        <taxon>Bacteria</taxon>
        <taxon>Pseudomonadati</taxon>
        <taxon>Pseudomonadota</taxon>
        <taxon>Gammaproteobacteria</taxon>
        <taxon>Alteromonadales</taxon>
        <taxon>Pseudoalteromonadaceae</taxon>
        <taxon>Pseudoalteromonas</taxon>
    </lineage>
</organism>
<dbReference type="InterPro" id="IPR001279">
    <property type="entry name" value="Metallo-B-lactamas"/>
</dbReference>
<keyword evidence="3" id="KW-1185">Reference proteome</keyword>
<dbReference type="SUPFAM" id="SSF56281">
    <property type="entry name" value="Metallo-hydrolase/oxidoreductase"/>
    <property type="match status" value="1"/>
</dbReference>
<name>A0ABR9EAG3_9GAMM</name>
<proteinExistence type="predicted"/>
<dbReference type="Gene3D" id="3.60.15.10">
    <property type="entry name" value="Ribonuclease Z/Hydroxyacylglutathione hydrolase-like"/>
    <property type="match status" value="1"/>
</dbReference>
<evidence type="ECO:0000313" key="3">
    <source>
        <dbReference type="Proteomes" id="UP000615755"/>
    </source>
</evidence>
<accession>A0ABR9EAG3</accession>
<gene>
    <name evidence="2" type="ORF">PAUR_a1452</name>
</gene>
<reference evidence="2 3" key="1">
    <citation type="submission" date="2015-03" db="EMBL/GenBank/DDBJ databases">
        <title>Genome sequence of Pseudoalteromonas aurantia.</title>
        <authorList>
            <person name="Xie B.-B."/>
            <person name="Rong J.-C."/>
            <person name="Qin Q.-L."/>
            <person name="Zhang Y.-Z."/>
        </authorList>
    </citation>
    <scope>NUCLEOTIDE SEQUENCE [LARGE SCALE GENOMIC DNA]</scope>
    <source>
        <strain evidence="2 3">208</strain>
    </source>
</reference>
<comment type="caution">
    <text evidence="2">The sequence shown here is derived from an EMBL/GenBank/DDBJ whole genome shotgun (WGS) entry which is preliminary data.</text>
</comment>
<dbReference type="Proteomes" id="UP000615755">
    <property type="component" value="Unassembled WGS sequence"/>
</dbReference>
<evidence type="ECO:0000313" key="2">
    <source>
        <dbReference type="EMBL" id="MBE0367966.1"/>
    </source>
</evidence>
<protein>
    <recommendedName>
        <fullName evidence="1">Metallo-beta-lactamase domain-containing protein</fullName>
    </recommendedName>
</protein>
<dbReference type="SMART" id="SM00849">
    <property type="entry name" value="Lactamase_B"/>
    <property type="match status" value="1"/>
</dbReference>
<dbReference type="Pfam" id="PF00753">
    <property type="entry name" value="Lactamase_B"/>
    <property type="match status" value="1"/>
</dbReference>
<dbReference type="InterPro" id="IPR036866">
    <property type="entry name" value="RibonucZ/Hydroxyglut_hydro"/>
</dbReference>
<dbReference type="EMBL" id="AQGV01000012">
    <property type="protein sequence ID" value="MBE0367966.1"/>
    <property type="molecule type" value="Genomic_DNA"/>
</dbReference>